<keyword evidence="1" id="KW-0472">Membrane</keyword>
<dbReference type="EMBL" id="KZ819325">
    <property type="protein sequence ID" value="PWN21273.1"/>
    <property type="molecule type" value="Genomic_DNA"/>
</dbReference>
<dbReference type="InterPro" id="IPR056121">
    <property type="entry name" value="DUF7704"/>
</dbReference>
<evidence type="ECO:0000313" key="3">
    <source>
        <dbReference type="EMBL" id="PWN21273.1"/>
    </source>
</evidence>
<dbReference type="Pfam" id="PF24803">
    <property type="entry name" value="DUF7704"/>
    <property type="match status" value="1"/>
</dbReference>
<evidence type="ECO:0000256" key="1">
    <source>
        <dbReference type="SAM" id="Phobius"/>
    </source>
</evidence>
<organism evidence="3 4">
    <name type="scientific">Pseudomicrostroma glucosiphilum</name>
    <dbReference type="NCBI Taxonomy" id="1684307"/>
    <lineage>
        <taxon>Eukaryota</taxon>
        <taxon>Fungi</taxon>
        <taxon>Dikarya</taxon>
        <taxon>Basidiomycota</taxon>
        <taxon>Ustilaginomycotina</taxon>
        <taxon>Exobasidiomycetes</taxon>
        <taxon>Microstromatales</taxon>
        <taxon>Microstromatales incertae sedis</taxon>
        <taxon>Pseudomicrostroma</taxon>
    </lineage>
</organism>
<name>A0A316UA37_9BASI</name>
<accession>A0A316UA37</accession>
<dbReference type="GeneID" id="37013923"/>
<dbReference type="PANTHER" id="PTHR37019:SF2">
    <property type="entry name" value="EXPERA DOMAIN-CONTAINING PROTEIN"/>
    <property type="match status" value="1"/>
</dbReference>
<sequence length="224" mass="23748">MSSSTSLPSLDPLPLPWFLFFAFFEPITTCAGAYVAIFTPEQFYHDLIPQAFRGTLTGSGGVKATLKSVTGASSASLLALGEEGRVAVSQLGSCYLLLAMLSSFVIPTVRSTLCNPKTATPHSIRGAEKIMRNMLIALAIADWIHILLTLQLLPPQPSTSILDISTLSSKVVYLASHPSSWNPLLAGNVLATIGLFVARSLWMAGVGRRRSTKGGAGSKGGKKQ</sequence>
<reference evidence="3 4" key="1">
    <citation type="journal article" date="2018" name="Mol. Biol. Evol.">
        <title>Broad Genomic Sampling Reveals a Smut Pathogenic Ancestry of the Fungal Clade Ustilaginomycotina.</title>
        <authorList>
            <person name="Kijpornyongpan T."/>
            <person name="Mondo S.J."/>
            <person name="Barry K."/>
            <person name="Sandor L."/>
            <person name="Lee J."/>
            <person name="Lipzen A."/>
            <person name="Pangilinan J."/>
            <person name="LaButti K."/>
            <person name="Hainaut M."/>
            <person name="Henrissat B."/>
            <person name="Grigoriev I.V."/>
            <person name="Spatafora J.W."/>
            <person name="Aime M.C."/>
        </authorList>
    </citation>
    <scope>NUCLEOTIDE SEQUENCE [LARGE SCALE GENOMIC DNA]</scope>
    <source>
        <strain evidence="3 4">MCA 4718</strain>
    </source>
</reference>
<gene>
    <name evidence="3" type="ORF">BCV69DRAFT_282008</name>
</gene>
<feature type="transmembrane region" description="Helical" evidence="1">
    <location>
        <begin position="134"/>
        <end position="153"/>
    </location>
</feature>
<feature type="transmembrane region" description="Helical" evidence="1">
    <location>
        <begin position="184"/>
        <end position="202"/>
    </location>
</feature>
<proteinExistence type="predicted"/>
<dbReference type="Proteomes" id="UP000245942">
    <property type="component" value="Unassembled WGS sequence"/>
</dbReference>
<evidence type="ECO:0000259" key="2">
    <source>
        <dbReference type="Pfam" id="PF24803"/>
    </source>
</evidence>
<evidence type="ECO:0000313" key="4">
    <source>
        <dbReference type="Proteomes" id="UP000245942"/>
    </source>
</evidence>
<dbReference type="STRING" id="1684307.A0A316UA37"/>
<feature type="domain" description="DUF7704" evidence="2">
    <location>
        <begin position="13"/>
        <end position="108"/>
    </location>
</feature>
<keyword evidence="1" id="KW-1133">Transmembrane helix</keyword>
<dbReference type="RefSeq" id="XP_025348433.1">
    <property type="nucleotide sequence ID" value="XM_025492189.1"/>
</dbReference>
<dbReference type="AlphaFoldDB" id="A0A316UA37"/>
<dbReference type="OrthoDB" id="2937326at2759"/>
<keyword evidence="1" id="KW-0812">Transmembrane</keyword>
<dbReference type="PANTHER" id="PTHR37019">
    <property type="entry name" value="CHROMOSOME 1, WHOLE GENOME SHOTGUN SEQUENCE"/>
    <property type="match status" value="1"/>
</dbReference>
<protein>
    <recommendedName>
        <fullName evidence="2">DUF7704 domain-containing protein</fullName>
    </recommendedName>
</protein>
<keyword evidence="4" id="KW-1185">Reference proteome</keyword>
<feature type="transmembrane region" description="Helical" evidence="1">
    <location>
        <begin position="15"/>
        <end position="37"/>
    </location>
</feature>